<name>A0AAV7RI00_PLEWA</name>
<evidence type="ECO:0000313" key="2">
    <source>
        <dbReference type="Proteomes" id="UP001066276"/>
    </source>
</evidence>
<evidence type="ECO:0000313" key="1">
    <source>
        <dbReference type="EMBL" id="KAJ1151402.1"/>
    </source>
</evidence>
<protein>
    <submittedName>
        <fullName evidence="1">Uncharacterized protein</fullName>
    </submittedName>
</protein>
<organism evidence="1 2">
    <name type="scientific">Pleurodeles waltl</name>
    <name type="common">Iberian ribbed newt</name>
    <dbReference type="NCBI Taxonomy" id="8319"/>
    <lineage>
        <taxon>Eukaryota</taxon>
        <taxon>Metazoa</taxon>
        <taxon>Chordata</taxon>
        <taxon>Craniata</taxon>
        <taxon>Vertebrata</taxon>
        <taxon>Euteleostomi</taxon>
        <taxon>Amphibia</taxon>
        <taxon>Batrachia</taxon>
        <taxon>Caudata</taxon>
        <taxon>Salamandroidea</taxon>
        <taxon>Salamandridae</taxon>
        <taxon>Pleurodelinae</taxon>
        <taxon>Pleurodeles</taxon>
    </lineage>
</organism>
<dbReference type="Proteomes" id="UP001066276">
    <property type="component" value="Chromosome 5"/>
</dbReference>
<gene>
    <name evidence="1" type="ORF">NDU88_004184</name>
</gene>
<proteinExistence type="predicted"/>
<dbReference type="AlphaFoldDB" id="A0AAV7RI00"/>
<reference evidence="1" key="1">
    <citation type="journal article" date="2022" name="bioRxiv">
        <title>Sequencing and chromosome-scale assembly of the giantPleurodeles waltlgenome.</title>
        <authorList>
            <person name="Brown T."/>
            <person name="Elewa A."/>
            <person name="Iarovenko S."/>
            <person name="Subramanian E."/>
            <person name="Araus A.J."/>
            <person name="Petzold A."/>
            <person name="Susuki M."/>
            <person name="Suzuki K.-i.T."/>
            <person name="Hayashi T."/>
            <person name="Toyoda A."/>
            <person name="Oliveira C."/>
            <person name="Osipova E."/>
            <person name="Leigh N.D."/>
            <person name="Simon A."/>
            <person name="Yun M.H."/>
        </authorList>
    </citation>
    <scope>NUCLEOTIDE SEQUENCE</scope>
    <source>
        <strain evidence="1">20211129_DDA</strain>
        <tissue evidence="1">Liver</tissue>
    </source>
</reference>
<sequence>MPRATARGITSLHECFRTLLYEGFELTVSSCWEAFMGVDVSDALVCDGGNPELLLASNAFGLKMMMTNLLVNGDENFDRELLGRKWARELKGFALYDKRKPVQT</sequence>
<accession>A0AAV7RI00</accession>
<keyword evidence="2" id="KW-1185">Reference proteome</keyword>
<comment type="caution">
    <text evidence="1">The sequence shown here is derived from an EMBL/GenBank/DDBJ whole genome shotgun (WGS) entry which is preliminary data.</text>
</comment>
<dbReference type="EMBL" id="JANPWB010000009">
    <property type="protein sequence ID" value="KAJ1151402.1"/>
    <property type="molecule type" value="Genomic_DNA"/>
</dbReference>